<sequence>MQRRQAEPIGLFVTGFARRMRSLWLMFSLNFCRLMIFVKKLWADKESWKGRSFVEGMDMIF</sequence>
<keyword evidence="1" id="KW-1133">Transmembrane helix</keyword>
<keyword evidence="1" id="KW-0472">Membrane</keyword>
<dbReference type="EMBL" id="KQ416192">
    <property type="protein sequence ID" value="KOF98272.1"/>
    <property type="molecule type" value="Genomic_DNA"/>
</dbReference>
<accession>A0A0L8IA00</accession>
<evidence type="ECO:0000313" key="2">
    <source>
        <dbReference type="EMBL" id="KOF98272.1"/>
    </source>
</evidence>
<feature type="transmembrane region" description="Helical" evidence="1">
    <location>
        <begin position="23"/>
        <end position="42"/>
    </location>
</feature>
<organism evidence="2">
    <name type="scientific">Octopus bimaculoides</name>
    <name type="common">California two-spotted octopus</name>
    <dbReference type="NCBI Taxonomy" id="37653"/>
    <lineage>
        <taxon>Eukaryota</taxon>
        <taxon>Metazoa</taxon>
        <taxon>Spiralia</taxon>
        <taxon>Lophotrochozoa</taxon>
        <taxon>Mollusca</taxon>
        <taxon>Cephalopoda</taxon>
        <taxon>Coleoidea</taxon>
        <taxon>Octopodiformes</taxon>
        <taxon>Octopoda</taxon>
        <taxon>Incirrata</taxon>
        <taxon>Octopodidae</taxon>
        <taxon>Octopus</taxon>
    </lineage>
</organism>
<name>A0A0L8IA00_OCTBM</name>
<evidence type="ECO:0000256" key="1">
    <source>
        <dbReference type="SAM" id="Phobius"/>
    </source>
</evidence>
<proteinExistence type="predicted"/>
<reference evidence="2" key="1">
    <citation type="submission" date="2015-07" db="EMBL/GenBank/DDBJ databases">
        <title>MeaNS - Measles Nucleotide Surveillance Program.</title>
        <authorList>
            <person name="Tran T."/>
            <person name="Druce J."/>
        </authorList>
    </citation>
    <scope>NUCLEOTIDE SEQUENCE</scope>
    <source>
        <strain evidence="2">UCB-OBI-ISO-001</strain>
        <tissue evidence="2">Gonad</tissue>
    </source>
</reference>
<gene>
    <name evidence="2" type="ORF">OCBIM_22026548mg</name>
</gene>
<dbReference type="AlphaFoldDB" id="A0A0L8IA00"/>
<protein>
    <submittedName>
        <fullName evidence="2">Uncharacterized protein</fullName>
    </submittedName>
</protein>
<keyword evidence="1" id="KW-0812">Transmembrane</keyword>